<evidence type="ECO:0000256" key="6">
    <source>
        <dbReference type="ARBA" id="ARBA00022927"/>
    </source>
</evidence>
<name>A0AAW4L7J4_9BACT</name>
<dbReference type="GO" id="GO:0008320">
    <property type="term" value="F:protein transmembrane transporter activity"/>
    <property type="evidence" value="ECO:0007669"/>
    <property type="project" value="TreeGrafter"/>
</dbReference>
<keyword evidence="4" id="KW-1134">Transmembrane beta strand</keyword>
<comment type="subcellular location">
    <subcellularLocation>
        <location evidence="1">Cell outer membrane</location>
    </subcellularLocation>
</comment>
<dbReference type="InterPro" id="IPR051544">
    <property type="entry name" value="TPS_OM_transporter"/>
</dbReference>
<evidence type="ECO:0000256" key="8">
    <source>
        <dbReference type="ARBA" id="ARBA00023237"/>
    </source>
</evidence>
<proteinExistence type="inferred from homology"/>
<dbReference type="Pfam" id="PF08479">
    <property type="entry name" value="POTRA_2"/>
    <property type="match status" value="1"/>
</dbReference>
<evidence type="ECO:0000256" key="5">
    <source>
        <dbReference type="ARBA" id="ARBA00022692"/>
    </source>
</evidence>
<dbReference type="PROSITE" id="PS51779">
    <property type="entry name" value="POTRA"/>
    <property type="match status" value="1"/>
</dbReference>
<evidence type="ECO:0000256" key="9">
    <source>
        <dbReference type="SAM" id="SignalP"/>
    </source>
</evidence>
<evidence type="ECO:0000256" key="1">
    <source>
        <dbReference type="ARBA" id="ARBA00004442"/>
    </source>
</evidence>
<keyword evidence="12" id="KW-1185">Reference proteome</keyword>
<evidence type="ECO:0000256" key="2">
    <source>
        <dbReference type="ARBA" id="ARBA00009055"/>
    </source>
</evidence>
<dbReference type="GO" id="GO:0046819">
    <property type="term" value="P:protein secretion by the type V secretion system"/>
    <property type="evidence" value="ECO:0007669"/>
    <property type="project" value="TreeGrafter"/>
</dbReference>
<keyword evidence="9" id="KW-0732">Signal</keyword>
<evidence type="ECO:0000256" key="4">
    <source>
        <dbReference type="ARBA" id="ARBA00022452"/>
    </source>
</evidence>
<dbReference type="Gene3D" id="2.40.160.50">
    <property type="entry name" value="membrane protein fhac: a member of the omp85/tpsb transporter family"/>
    <property type="match status" value="1"/>
</dbReference>
<comment type="similarity">
    <text evidence="2">Belongs to the TPS (TC 1.B.20) family.</text>
</comment>
<keyword evidence="7" id="KW-0472">Membrane</keyword>
<dbReference type="GO" id="GO:0009279">
    <property type="term" value="C:cell outer membrane"/>
    <property type="evidence" value="ECO:0007669"/>
    <property type="project" value="UniProtKB-SubCell"/>
</dbReference>
<keyword evidence="6" id="KW-0653">Protein transport</keyword>
<dbReference type="GO" id="GO:0098046">
    <property type="term" value="C:type V protein secretion system complex"/>
    <property type="evidence" value="ECO:0007669"/>
    <property type="project" value="TreeGrafter"/>
</dbReference>
<dbReference type="PANTHER" id="PTHR34597:SF6">
    <property type="entry name" value="BLR6126 PROTEIN"/>
    <property type="match status" value="1"/>
</dbReference>
<sequence>MRRVKEFSSLLLSVCIYVLSLAICQAAEQPTNQPLEGEIAAEAAEQPVPPVEAAPAAEDSFEIRSFIISGATIFPEPVLIKLLDDLTGQGKTAADVEGARDRLERFFHEGGYPAVLVNIPEQSTEGGAILLQVIEGKVGKVTVTGNSWFSNEMILERLPAFTTGDQVFVPRIAKEISRVNANPDLKVTPGMSPSKEPGMVDFELKTVDRMPIHGSVEVNNRNSLNTSELRLNAALRHDNLWQSEHSLSVQYQTSPQEPEEVEVFSGSYTAPLPWNPDQKLVLYGVLSDSATGGFGTGFKTLGKGNIIGLRYLRPLIPVGCYSHNLTLGIDYKRFEESSGFTTKITYLPFSIAYGGALPDAVGVTSFNVGINLAFRGMVTDSGEFDAKRSRARGNYIMFIAGIERLQKLGSLVQLKLKVDGQLSDQPLISNEQYSAGGMESVRGYYENEASGDIGLRSGLELMVSDLVATDKAKWFQITPYLFFDHASLWVKEPLPGQTSSFTLMGTGAGLRGSMFRDLEYQVEGAFALRDIPGTAANTQKGDARTLFKVKYSF</sequence>
<dbReference type="RefSeq" id="WP_214172911.1">
    <property type="nucleotide sequence ID" value="NZ_JAHCVJ010000009.1"/>
</dbReference>
<dbReference type="Pfam" id="PF03865">
    <property type="entry name" value="ShlB"/>
    <property type="match status" value="1"/>
</dbReference>
<evidence type="ECO:0000256" key="3">
    <source>
        <dbReference type="ARBA" id="ARBA00022448"/>
    </source>
</evidence>
<dbReference type="InterPro" id="IPR034746">
    <property type="entry name" value="POTRA"/>
</dbReference>
<dbReference type="PANTHER" id="PTHR34597">
    <property type="entry name" value="SLR1661 PROTEIN"/>
    <property type="match status" value="1"/>
</dbReference>
<dbReference type="InterPro" id="IPR005565">
    <property type="entry name" value="Hemolysn_activator_HlyB_C"/>
</dbReference>
<dbReference type="Proteomes" id="UP000811899">
    <property type="component" value="Unassembled WGS sequence"/>
</dbReference>
<dbReference type="Gene3D" id="3.10.20.310">
    <property type="entry name" value="membrane protein fhac"/>
    <property type="match status" value="1"/>
</dbReference>
<feature type="chain" id="PRO_5043722419" evidence="9">
    <location>
        <begin position="27"/>
        <end position="553"/>
    </location>
</feature>
<accession>A0AAW4L7J4</accession>
<feature type="domain" description="POTRA" evidence="10">
    <location>
        <begin position="61"/>
        <end position="136"/>
    </location>
</feature>
<dbReference type="AlphaFoldDB" id="A0AAW4L7J4"/>
<gene>
    <name evidence="11" type="ORF">KI809_17640</name>
</gene>
<protein>
    <submittedName>
        <fullName evidence="11">ShlB/FhaC/HecB family hemolysin secretion/activation protein</fullName>
    </submittedName>
</protein>
<keyword evidence="3" id="KW-0813">Transport</keyword>
<reference evidence="11 12" key="1">
    <citation type="submission" date="2021-05" db="EMBL/GenBank/DDBJ databases">
        <title>The draft genome of Geobacter pelophilus DSM 12255.</title>
        <authorList>
            <person name="Xu Z."/>
            <person name="Masuda Y."/>
            <person name="Itoh H."/>
            <person name="Senoo K."/>
        </authorList>
    </citation>
    <scope>NUCLEOTIDE SEQUENCE [LARGE SCALE GENOMIC DNA]</scope>
    <source>
        <strain evidence="11 12">DSM 12255</strain>
    </source>
</reference>
<evidence type="ECO:0000313" key="12">
    <source>
        <dbReference type="Proteomes" id="UP000811899"/>
    </source>
</evidence>
<evidence type="ECO:0000259" key="10">
    <source>
        <dbReference type="PROSITE" id="PS51779"/>
    </source>
</evidence>
<evidence type="ECO:0000313" key="11">
    <source>
        <dbReference type="EMBL" id="MBT0666137.1"/>
    </source>
</evidence>
<keyword evidence="8" id="KW-0998">Cell outer membrane</keyword>
<feature type="signal peptide" evidence="9">
    <location>
        <begin position="1"/>
        <end position="26"/>
    </location>
</feature>
<keyword evidence="5" id="KW-0812">Transmembrane</keyword>
<dbReference type="InterPro" id="IPR013686">
    <property type="entry name" value="Polypept-transport_assoc_ShlB"/>
</dbReference>
<dbReference type="EMBL" id="JAHCVJ010000009">
    <property type="protein sequence ID" value="MBT0666137.1"/>
    <property type="molecule type" value="Genomic_DNA"/>
</dbReference>
<organism evidence="11 12">
    <name type="scientific">Geoanaerobacter pelophilus</name>
    <dbReference type="NCBI Taxonomy" id="60036"/>
    <lineage>
        <taxon>Bacteria</taxon>
        <taxon>Pseudomonadati</taxon>
        <taxon>Thermodesulfobacteriota</taxon>
        <taxon>Desulfuromonadia</taxon>
        <taxon>Geobacterales</taxon>
        <taxon>Geobacteraceae</taxon>
        <taxon>Geoanaerobacter</taxon>
    </lineage>
</organism>
<comment type="caution">
    <text evidence="11">The sequence shown here is derived from an EMBL/GenBank/DDBJ whole genome shotgun (WGS) entry which is preliminary data.</text>
</comment>
<evidence type="ECO:0000256" key="7">
    <source>
        <dbReference type="ARBA" id="ARBA00023136"/>
    </source>
</evidence>